<dbReference type="Gene3D" id="3.10.310.50">
    <property type="match status" value="1"/>
</dbReference>
<feature type="transmembrane region" description="Helical" evidence="1">
    <location>
        <begin position="48"/>
        <end position="66"/>
    </location>
</feature>
<dbReference type="RefSeq" id="WP_005992147.1">
    <property type="nucleotide sequence ID" value="NZ_AECZ01000006.1"/>
</dbReference>
<dbReference type="EMBL" id="AECZ01000006">
    <property type="protein sequence ID" value="EFL52078.1"/>
    <property type="molecule type" value="Genomic_DNA"/>
</dbReference>
<feature type="transmembrane region" description="Helical" evidence="1">
    <location>
        <begin position="72"/>
        <end position="89"/>
    </location>
</feature>
<dbReference type="Proteomes" id="UP000006250">
    <property type="component" value="Unassembled WGS sequence"/>
</dbReference>
<evidence type="ECO:0008006" key="4">
    <source>
        <dbReference type="Google" id="ProtNLM"/>
    </source>
</evidence>
<dbReference type="eggNOG" id="COG3762">
    <property type="taxonomic scope" value="Bacteria"/>
</dbReference>
<proteinExistence type="predicted"/>
<accession>E1JUE8</accession>
<protein>
    <recommendedName>
        <fullName evidence="4">TPM domain-containing protein</fullName>
    </recommendedName>
</protein>
<dbReference type="STRING" id="596151.DesfrDRAFT_1247"/>
<keyword evidence="3" id="KW-1185">Reference proteome</keyword>
<organism evidence="2 3">
    <name type="scientific">Solidesulfovibrio fructosivorans JJ]</name>
    <dbReference type="NCBI Taxonomy" id="596151"/>
    <lineage>
        <taxon>Bacteria</taxon>
        <taxon>Pseudomonadati</taxon>
        <taxon>Thermodesulfobacteriota</taxon>
        <taxon>Desulfovibrionia</taxon>
        <taxon>Desulfovibrionales</taxon>
        <taxon>Desulfovibrionaceae</taxon>
        <taxon>Solidesulfovibrio</taxon>
    </lineage>
</organism>
<evidence type="ECO:0000313" key="3">
    <source>
        <dbReference type="Proteomes" id="UP000006250"/>
    </source>
</evidence>
<keyword evidence="1" id="KW-0472">Membrane</keyword>
<name>E1JUE8_SOLFR</name>
<keyword evidence="1" id="KW-1133">Transmembrane helix</keyword>
<reference evidence="2 3" key="1">
    <citation type="submission" date="2010-08" db="EMBL/GenBank/DDBJ databases">
        <title>The draft genome of Desulfovibrio fructosovorans JJ.</title>
        <authorList>
            <consortium name="US DOE Joint Genome Institute (JGI-PGF)"/>
            <person name="Lucas S."/>
            <person name="Copeland A."/>
            <person name="Lapidus A."/>
            <person name="Cheng J.-F."/>
            <person name="Bruce D."/>
            <person name="Goodwin L."/>
            <person name="Pitluck S."/>
            <person name="Land M.L."/>
            <person name="Hauser L."/>
            <person name="Chang Y.-J."/>
            <person name="Jeffries C."/>
            <person name="Wall J.D."/>
            <person name="Stahl D.A."/>
            <person name="Arkin A.P."/>
            <person name="Dehal P."/>
            <person name="Stolyar S.M."/>
            <person name="Hazen T.C."/>
            <person name="Woyke T.J."/>
        </authorList>
    </citation>
    <scope>NUCLEOTIDE SEQUENCE [LARGE SCALE GENOMIC DNA]</scope>
    <source>
        <strain evidence="2 3">JJ</strain>
    </source>
</reference>
<evidence type="ECO:0000313" key="2">
    <source>
        <dbReference type="EMBL" id="EFL52078.1"/>
    </source>
</evidence>
<dbReference type="AlphaFoldDB" id="E1JUE8"/>
<keyword evidence="1" id="KW-0812">Transmembrane</keyword>
<sequence>MRHLVNAFLSADDRKKVVAAVRAAETTTSAEIVPMVVGASDSYPKAELACGLAVGLVGGVLCALVFGTRGMWLFLLYFGLFALAGFHLAKRLPSLKRLFVSKPRARHETLVAAQAAFYAQGLCATQERNALLIYISVFERLVFVLPDSGLAGRIDSQTLEAGAAALSAGIRQGRPREALTAVIGDLAKALAALYPPRPGDANTLKDLILL</sequence>
<evidence type="ECO:0000256" key="1">
    <source>
        <dbReference type="SAM" id="Phobius"/>
    </source>
</evidence>
<comment type="caution">
    <text evidence="2">The sequence shown here is derived from an EMBL/GenBank/DDBJ whole genome shotgun (WGS) entry which is preliminary data.</text>
</comment>
<dbReference type="OrthoDB" id="5825388at2"/>
<gene>
    <name evidence="2" type="ORF">DesfrDRAFT_1247</name>
</gene>